<proteinExistence type="predicted"/>
<dbReference type="InterPro" id="IPR011990">
    <property type="entry name" value="TPR-like_helical_dom_sf"/>
</dbReference>
<dbReference type="PANTHER" id="PTHR12558:SF13">
    <property type="entry name" value="CELL DIVISION CYCLE PROTEIN 27 HOMOLOG"/>
    <property type="match status" value="1"/>
</dbReference>
<evidence type="ECO:0000313" key="2">
    <source>
        <dbReference type="EMBL" id="MVX59405.1"/>
    </source>
</evidence>
<keyword evidence="1" id="KW-0802">TPR repeat</keyword>
<evidence type="ECO:0000256" key="1">
    <source>
        <dbReference type="PROSITE-ProRule" id="PRU00339"/>
    </source>
</evidence>
<dbReference type="OrthoDB" id="2080803at2"/>
<protein>
    <submittedName>
        <fullName evidence="2">Tetratricopeptide repeat protein</fullName>
    </submittedName>
</protein>
<reference evidence="2 3" key="1">
    <citation type="submission" date="2019-12" db="EMBL/GenBank/DDBJ databases">
        <title>Microbes associate with the intestines of laboratory mice.</title>
        <authorList>
            <person name="Navarre W."/>
            <person name="Wong E."/>
        </authorList>
    </citation>
    <scope>NUCLEOTIDE SEQUENCE [LARGE SCALE GENOMIC DNA]</scope>
    <source>
        <strain evidence="2 3">NM51_B2-22</strain>
    </source>
</reference>
<dbReference type="SMART" id="SM00028">
    <property type="entry name" value="TPR"/>
    <property type="match status" value="3"/>
</dbReference>
<comment type="caution">
    <text evidence="2">The sequence shown here is derived from an EMBL/GenBank/DDBJ whole genome shotgun (WGS) entry which is preliminary data.</text>
</comment>
<dbReference type="Pfam" id="PF13181">
    <property type="entry name" value="TPR_8"/>
    <property type="match status" value="1"/>
</dbReference>
<dbReference type="Proteomes" id="UP000461595">
    <property type="component" value="Unassembled WGS sequence"/>
</dbReference>
<dbReference type="Pfam" id="PF13432">
    <property type="entry name" value="TPR_16"/>
    <property type="match status" value="2"/>
</dbReference>
<sequence>MNPSQAFLEALERQDLEAAQQAFDRLLQESSEDQQFEMALYLEEMGFYEQAQLLYEKIKAAYPEAYLSLAQMASQEGRTEEAFAYLEEISVISEWYLASLLVKADLYQAEGLTDVAREKLLEAQALSDDPVIVFGLAELEFELGHYQAAIQSYASLDNREIYALTGISTYQRIALSYASLGKLEVAIEFLEKAIELEYDDKSVHELALLLLETGRTQRALDYFRQLEALSPDLLGFELGYARALREEHQLDQALRVVETGLQKNPFDEPLMLLASQLSYELHDVAGAKKYLLAAREIAEDLEEVYLRLSNLYLEEENFQDLVDQVPSTVDSVLTQWNLAKALQGLERDQESLELYQKLMGDLKDNPEFLQEYVYQLRQMGYREDAAEVAQLYLNLVPDDPDMQEFLDGLND</sequence>
<feature type="repeat" description="TPR" evidence="1">
    <location>
        <begin position="167"/>
        <end position="200"/>
    </location>
</feature>
<dbReference type="PANTHER" id="PTHR12558">
    <property type="entry name" value="CELL DIVISION CYCLE 16,23,27"/>
    <property type="match status" value="1"/>
</dbReference>
<dbReference type="Pfam" id="PF14559">
    <property type="entry name" value="TPR_19"/>
    <property type="match status" value="1"/>
</dbReference>
<organism evidence="2 3">
    <name type="scientific">Streptococcus danieliae</name>
    <dbReference type="NCBI Taxonomy" id="747656"/>
    <lineage>
        <taxon>Bacteria</taxon>
        <taxon>Bacillati</taxon>
        <taxon>Bacillota</taxon>
        <taxon>Bacilli</taxon>
        <taxon>Lactobacillales</taxon>
        <taxon>Streptococcaceae</taxon>
        <taxon>Streptococcus</taxon>
    </lineage>
</organism>
<dbReference type="SUPFAM" id="SSF48452">
    <property type="entry name" value="TPR-like"/>
    <property type="match status" value="2"/>
</dbReference>
<dbReference type="EMBL" id="WSRS01000067">
    <property type="protein sequence ID" value="MVX59405.1"/>
    <property type="molecule type" value="Genomic_DNA"/>
</dbReference>
<dbReference type="RefSeq" id="WP_160333183.1">
    <property type="nucleotide sequence ID" value="NZ_WSRS01000067.1"/>
</dbReference>
<name>A0A7X3G9E0_9STRE</name>
<dbReference type="AlphaFoldDB" id="A0A7X3G9E0"/>
<dbReference type="InterPro" id="IPR019734">
    <property type="entry name" value="TPR_rpt"/>
</dbReference>
<gene>
    <name evidence="2" type="ORF">E5983_07125</name>
</gene>
<dbReference type="PROSITE" id="PS50005">
    <property type="entry name" value="TPR"/>
    <property type="match status" value="1"/>
</dbReference>
<accession>A0A7X3G9E0</accession>
<dbReference type="Gene3D" id="1.25.40.10">
    <property type="entry name" value="Tetratricopeptide repeat domain"/>
    <property type="match status" value="3"/>
</dbReference>
<evidence type="ECO:0000313" key="3">
    <source>
        <dbReference type="Proteomes" id="UP000461595"/>
    </source>
</evidence>